<dbReference type="GO" id="GO:0016020">
    <property type="term" value="C:membrane"/>
    <property type="evidence" value="ECO:0007669"/>
    <property type="project" value="UniProtKB-SubCell"/>
</dbReference>
<proteinExistence type="inferred from homology"/>
<feature type="transmembrane region" description="Helical" evidence="6">
    <location>
        <begin position="429"/>
        <end position="448"/>
    </location>
</feature>
<feature type="transmembrane region" description="Helical" evidence="6">
    <location>
        <begin position="191"/>
        <end position="210"/>
    </location>
</feature>
<dbReference type="InterPro" id="IPR050638">
    <property type="entry name" value="AA-Vitamin_Transporters"/>
</dbReference>
<organism evidence="8">
    <name type="scientific">Cucumis melo</name>
    <name type="common">Muskmelon</name>
    <dbReference type="NCBI Taxonomy" id="3656"/>
    <lineage>
        <taxon>Eukaryota</taxon>
        <taxon>Viridiplantae</taxon>
        <taxon>Streptophyta</taxon>
        <taxon>Embryophyta</taxon>
        <taxon>Tracheophyta</taxon>
        <taxon>Spermatophyta</taxon>
        <taxon>Magnoliopsida</taxon>
        <taxon>eudicotyledons</taxon>
        <taxon>Gunneridae</taxon>
        <taxon>Pentapetalae</taxon>
        <taxon>rosids</taxon>
        <taxon>fabids</taxon>
        <taxon>Cucurbitales</taxon>
        <taxon>Cucurbitaceae</taxon>
        <taxon>Benincaseae</taxon>
        <taxon>Cucumis</taxon>
    </lineage>
</organism>
<comment type="similarity">
    <text evidence="2">Belongs to the drug/metabolite transporter (DMT) superfamily. Plant drug/metabolite exporter (P-DME) (TC 2.A.7.4) family.</text>
</comment>
<dbReference type="AlphaFoldDB" id="A0A9I9DWY5"/>
<feature type="transmembrane region" description="Helical" evidence="6">
    <location>
        <begin position="549"/>
        <end position="567"/>
    </location>
</feature>
<protein>
    <recommendedName>
        <fullName evidence="7">EamA domain-containing protein</fullName>
    </recommendedName>
</protein>
<dbReference type="EnsemblPlants" id="MELO3C025108.2.1">
    <property type="protein sequence ID" value="MELO3C025108.2.1"/>
    <property type="gene ID" value="MELO3C025108.2"/>
</dbReference>
<dbReference type="SUPFAM" id="SSF103481">
    <property type="entry name" value="Multidrug resistance efflux transporter EmrE"/>
    <property type="match status" value="2"/>
</dbReference>
<keyword evidence="3 6" id="KW-0812">Transmembrane</keyword>
<feature type="transmembrane region" description="Helical" evidence="6">
    <location>
        <begin position="159"/>
        <end position="179"/>
    </location>
</feature>
<dbReference type="Gramene" id="MELO3C025108.2.1">
    <property type="protein sequence ID" value="MELO3C025108.2.1"/>
    <property type="gene ID" value="MELO3C025108.2"/>
</dbReference>
<evidence type="ECO:0000256" key="1">
    <source>
        <dbReference type="ARBA" id="ARBA00004141"/>
    </source>
</evidence>
<dbReference type="GO" id="GO:0009507">
    <property type="term" value="C:chloroplast"/>
    <property type="evidence" value="ECO:0007669"/>
    <property type="project" value="TreeGrafter"/>
</dbReference>
<evidence type="ECO:0000256" key="2">
    <source>
        <dbReference type="ARBA" id="ARBA00007635"/>
    </source>
</evidence>
<feature type="transmembrane region" description="Helical" evidence="6">
    <location>
        <begin position="377"/>
        <end position="409"/>
    </location>
</feature>
<name>A0A9I9DWY5_CUCME</name>
<keyword evidence="5 6" id="KW-0472">Membrane</keyword>
<dbReference type="PANTHER" id="PTHR32322:SF2">
    <property type="entry name" value="EAMA DOMAIN-CONTAINING PROTEIN"/>
    <property type="match status" value="1"/>
</dbReference>
<evidence type="ECO:0000256" key="3">
    <source>
        <dbReference type="ARBA" id="ARBA00022692"/>
    </source>
</evidence>
<feature type="domain" description="EamA" evidence="7">
    <location>
        <begin position="135"/>
        <end position="222"/>
    </location>
</feature>
<evidence type="ECO:0000313" key="8">
    <source>
        <dbReference type="EnsemblPlants" id="MELO3C025108.2.1"/>
    </source>
</evidence>
<keyword evidence="4 6" id="KW-1133">Transmembrane helix</keyword>
<accession>A0A9I9DWY5</accession>
<feature type="domain" description="EamA" evidence="7">
    <location>
        <begin position="426"/>
        <end position="565"/>
    </location>
</feature>
<feature type="transmembrane region" description="Helical" evidence="6">
    <location>
        <begin position="460"/>
        <end position="477"/>
    </location>
</feature>
<evidence type="ECO:0000259" key="7">
    <source>
        <dbReference type="Pfam" id="PF00892"/>
    </source>
</evidence>
<reference evidence="8" key="1">
    <citation type="submission" date="2023-03" db="UniProtKB">
        <authorList>
            <consortium name="EnsemblPlants"/>
        </authorList>
    </citation>
    <scope>IDENTIFICATION</scope>
</reference>
<dbReference type="InterPro" id="IPR000620">
    <property type="entry name" value="EamA_dom"/>
</dbReference>
<comment type="subcellular location">
    <subcellularLocation>
        <location evidence="1">Membrane</location>
        <topology evidence="1">Multi-pass membrane protein</topology>
    </subcellularLocation>
</comment>
<evidence type="ECO:0000256" key="4">
    <source>
        <dbReference type="ARBA" id="ARBA00022989"/>
    </source>
</evidence>
<evidence type="ECO:0000256" key="6">
    <source>
        <dbReference type="SAM" id="Phobius"/>
    </source>
</evidence>
<feature type="transmembrane region" description="Helical" evidence="6">
    <location>
        <begin position="525"/>
        <end position="543"/>
    </location>
</feature>
<dbReference type="InterPro" id="IPR037185">
    <property type="entry name" value="EmrE-like"/>
</dbReference>
<dbReference type="PANTHER" id="PTHR32322">
    <property type="entry name" value="INNER MEMBRANE TRANSPORTER"/>
    <property type="match status" value="1"/>
</dbReference>
<feature type="transmembrane region" description="Helical" evidence="6">
    <location>
        <begin position="493"/>
        <end position="513"/>
    </location>
</feature>
<sequence>MAVCLATATLTPTSPSNSPPFFRAPSISSAPPILRRRLPFRLGFGTRYDENPLFRFHYVAIPVANCTRSGGDTELDFTESIDCVGTAQDVECVVSPTDEDPSSSIGVPLELGISSDYSGGGSVAVLEKAWEFAVLVSPFFFWGTAMVAMKEVLPRSGPFFVSAFRLIPAGFLLVAFAAFRGRPFPSGFSAWISIILFALVDATFFQGFLAQGLQRTSAGLGSSSNLEVLDSNLGFLEGAIDNLEPVFFFLALQIFFLEDFTHLFEVQPLECLAVPNIAQILAVLRVLFEEELRFPAVVGLLEVLLEFPPPKPPRTASVASGSWRARELYPPLGFEQDALPPPVDSLVRQPWSQELYGAPIPIGVKPKPNVIIDSQPLTVAVLAAFLFGESLGLIGAAGLVLGVFGLLLLEVPSLTFDANSFSLWGSGEWWMFLAAQSMAVGTVMVRWVSKYSDPIMATGWHMVIGGLPLLMICILNHDPAVSGSLKDFTTNDILALLYASIFGSAVSYGSFFYSATKGSLTKLSSLTFLTPMFASVFGFLYLGETFSPIQLVGAVVTVVAIYAVNYGSSLE</sequence>
<dbReference type="Pfam" id="PF00892">
    <property type="entry name" value="EamA"/>
    <property type="match status" value="2"/>
</dbReference>
<evidence type="ECO:0000256" key="5">
    <source>
        <dbReference type="ARBA" id="ARBA00023136"/>
    </source>
</evidence>